<dbReference type="EC" id="2.7.11.1" evidence="3"/>
<dbReference type="SMART" id="SM00090">
    <property type="entry name" value="RIO"/>
    <property type="match status" value="1"/>
</dbReference>
<evidence type="ECO:0000256" key="13">
    <source>
        <dbReference type="ARBA" id="ARBA00068353"/>
    </source>
</evidence>
<keyword evidence="5 17" id="KW-0808">Transferase</keyword>
<name>L0B1E1_THEEQ</name>
<dbReference type="InterPro" id="IPR018934">
    <property type="entry name" value="RIO_dom"/>
</dbReference>
<feature type="region of interest" description="Disordered" evidence="15">
    <location>
        <begin position="350"/>
        <end position="389"/>
    </location>
</feature>
<gene>
    <name evidence="17" type="ORF">BEWA_011050</name>
</gene>
<evidence type="ECO:0000256" key="8">
    <source>
        <dbReference type="ARBA" id="ARBA00022777"/>
    </source>
</evidence>
<evidence type="ECO:0000256" key="15">
    <source>
        <dbReference type="SAM" id="MobiDB-lite"/>
    </source>
</evidence>
<feature type="compositionally biased region" description="Polar residues" evidence="15">
    <location>
        <begin position="364"/>
        <end position="377"/>
    </location>
</feature>
<dbReference type="CDD" id="cd05144">
    <property type="entry name" value="RIO2_C"/>
    <property type="match status" value="1"/>
</dbReference>
<feature type="compositionally biased region" description="Basic residues" evidence="15">
    <location>
        <begin position="405"/>
        <end position="414"/>
    </location>
</feature>
<dbReference type="GO" id="GO:0046872">
    <property type="term" value="F:metal ion binding"/>
    <property type="evidence" value="ECO:0007669"/>
    <property type="project" value="UniProtKB-KW"/>
</dbReference>
<evidence type="ECO:0000256" key="5">
    <source>
        <dbReference type="ARBA" id="ARBA00022679"/>
    </source>
</evidence>
<dbReference type="GO" id="GO:0005524">
    <property type="term" value="F:ATP binding"/>
    <property type="evidence" value="ECO:0007669"/>
    <property type="project" value="UniProtKB-KW"/>
</dbReference>
<comment type="catalytic activity">
    <reaction evidence="11">
        <text>L-threonyl-[protein] + ATP = O-phospho-L-threonyl-[protein] + ADP + H(+)</text>
        <dbReference type="Rhea" id="RHEA:46608"/>
        <dbReference type="Rhea" id="RHEA-COMP:11060"/>
        <dbReference type="Rhea" id="RHEA-COMP:11605"/>
        <dbReference type="ChEBI" id="CHEBI:15378"/>
        <dbReference type="ChEBI" id="CHEBI:30013"/>
        <dbReference type="ChEBI" id="CHEBI:30616"/>
        <dbReference type="ChEBI" id="CHEBI:61977"/>
        <dbReference type="ChEBI" id="CHEBI:456216"/>
        <dbReference type="EC" id="2.7.11.1"/>
    </reaction>
</comment>
<keyword evidence="18" id="KW-1185">Reference proteome</keyword>
<dbReference type="SUPFAM" id="SSF46785">
    <property type="entry name" value="Winged helix' DNA-binding domain"/>
    <property type="match status" value="1"/>
</dbReference>
<evidence type="ECO:0000313" key="17">
    <source>
        <dbReference type="EMBL" id="AFZ81687.1"/>
    </source>
</evidence>
<dbReference type="GO" id="GO:0004674">
    <property type="term" value="F:protein serine/threonine kinase activity"/>
    <property type="evidence" value="ECO:0007669"/>
    <property type="project" value="UniProtKB-KW"/>
</dbReference>
<keyword evidence="4" id="KW-0723">Serine/threonine-protein kinase</keyword>
<dbReference type="GeneID" id="15805383"/>
<evidence type="ECO:0000256" key="2">
    <source>
        <dbReference type="ARBA" id="ARBA00009196"/>
    </source>
</evidence>
<dbReference type="InterPro" id="IPR000687">
    <property type="entry name" value="RIO_kinase"/>
</dbReference>
<sequence>MKLDPSHFCYTTNTEFRVLTAIEMGMRNHEYMPMKLISATANLRSCGMNNVISSLLKSKLIVHSGKVYDGYKLTFLGLDYLALRALTKRGVVHSVGRRIGVGKEADVHVCTDSDGNLIALKFHRLGRISFRSVKTNRDYFGHRKHAGWMYLSQIAAKKEFSYLSSLYEESFPVPEPIDINRHVIAMRFVEGTPLSQVREMYEPKKVLNLLIHHIVKLAKLGIIHGDYNGFNLLINDDGDKVTVIDFPQVISVTHENAKFYFDRDIKCVIEMFRKKFKIDVVEYPSFDDVVSGDNGKLDTSKLKVDINKVDNEILDSIFENLRQEEPEYEILEEDELSTAMEKLTLLDQSDDSGKEIESADSDQDNGSSKGTESCSEYTETEDKVKEKPIQIWRPHVKRIGEKVYGKKLHSRARNKTNSGYKKDYKQRKIKSQIDSRVDIW</sequence>
<dbReference type="Gene3D" id="1.10.510.10">
    <property type="entry name" value="Transferase(Phosphotransferase) domain 1"/>
    <property type="match status" value="1"/>
</dbReference>
<dbReference type="KEGG" id="beq:BEWA_011050"/>
<dbReference type="GO" id="GO:0005829">
    <property type="term" value="C:cytosol"/>
    <property type="evidence" value="ECO:0007669"/>
    <property type="project" value="TreeGrafter"/>
</dbReference>
<dbReference type="InterPro" id="IPR030484">
    <property type="entry name" value="Rio2"/>
</dbReference>
<dbReference type="InterPro" id="IPR036388">
    <property type="entry name" value="WH-like_DNA-bd_sf"/>
</dbReference>
<dbReference type="GO" id="GO:0005634">
    <property type="term" value="C:nucleus"/>
    <property type="evidence" value="ECO:0007669"/>
    <property type="project" value="TreeGrafter"/>
</dbReference>
<dbReference type="InterPro" id="IPR015285">
    <property type="entry name" value="RIO2_wHTH_N"/>
</dbReference>
<evidence type="ECO:0000259" key="16">
    <source>
        <dbReference type="SMART" id="SM00090"/>
    </source>
</evidence>
<evidence type="ECO:0000256" key="1">
    <source>
        <dbReference type="ARBA" id="ARBA00001946"/>
    </source>
</evidence>
<dbReference type="AlphaFoldDB" id="L0B1E1"/>
<dbReference type="OrthoDB" id="10258631at2759"/>
<keyword evidence="8" id="KW-0418">Kinase</keyword>
<evidence type="ECO:0000256" key="7">
    <source>
        <dbReference type="ARBA" id="ARBA00022741"/>
    </source>
</evidence>
<comment type="catalytic activity">
    <reaction evidence="12">
        <text>L-seryl-[protein] + ATP = O-phospho-L-seryl-[protein] + ADP + H(+)</text>
        <dbReference type="Rhea" id="RHEA:17989"/>
        <dbReference type="Rhea" id="RHEA-COMP:9863"/>
        <dbReference type="Rhea" id="RHEA-COMP:11604"/>
        <dbReference type="ChEBI" id="CHEBI:15378"/>
        <dbReference type="ChEBI" id="CHEBI:29999"/>
        <dbReference type="ChEBI" id="CHEBI:30616"/>
        <dbReference type="ChEBI" id="CHEBI:83421"/>
        <dbReference type="ChEBI" id="CHEBI:456216"/>
        <dbReference type="EC" id="2.7.11.1"/>
    </reaction>
</comment>
<dbReference type="InterPro" id="IPR036390">
    <property type="entry name" value="WH_DNA-bd_sf"/>
</dbReference>
<dbReference type="InterPro" id="IPR011009">
    <property type="entry name" value="Kinase-like_dom_sf"/>
</dbReference>
<evidence type="ECO:0000256" key="10">
    <source>
        <dbReference type="ARBA" id="ARBA00022842"/>
    </source>
</evidence>
<dbReference type="STRING" id="1537102.L0B1E1"/>
<dbReference type="PANTHER" id="PTHR45852">
    <property type="entry name" value="SER/THR-PROTEIN KINASE RIO2"/>
    <property type="match status" value="1"/>
</dbReference>
<dbReference type="GO" id="GO:0106310">
    <property type="term" value="F:protein serine kinase activity"/>
    <property type="evidence" value="ECO:0007669"/>
    <property type="project" value="RHEA"/>
</dbReference>
<keyword evidence="10" id="KW-0460">Magnesium</keyword>
<evidence type="ECO:0000256" key="14">
    <source>
        <dbReference type="ARBA" id="ARBA00068837"/>
    </source>
</evidence>
<dbReference type="eggNOG" id="KOG2268">
    <property type="taxonomic scope" value="Eukaryota"/>
</dbReference>
<proteinExistence type="inferred from homology"/>
<evidence type="ECO:0000256" key="11">
    <source>
        <dbReference type="ARBA" id="ARBA00047899"/>
    </source>
</evidence>
<comment type="similarity">
    <text evidence="2">Belongs to the protein kinase superfamily. RIO-type Ser/Thr kinase family.</text>
</comment>
<evidence type="ECO:0000256" key="4">
    <source>
        <dbReference type="ARBA" id="ARBA00022527"/>
    </source>
</evidence>
<evidence type="ECO:0000256" key="6">
    <source>
        <dbReference type="ARBA" id="ARBA00022723"/>
    </source>
</evidence>
<keyword evidence="6" id="KW-0479">Metal-binding</keyword>
<accession>L0B1E1</accession>
<reference evidence="17 18" key="1">
    <citation type="journal article" date="2012" name="BMC Genomics">
        <title>Comparative genomic analysis and phylogenetic position of Theileria equi.</title>
        <authorList>
            <person name="Kappmeyer L.S."/>
            <person name="Thiagarajan M."/>
            <person name="Herndon D.R."/>
            <person name="Ramsay J.D."/>
            <person name="Caler E."/>
            <person name="Djikeng A."/>
            <person name="Gillespie J.J."/>
            <person name="Lau A.O."/>
            <person name="Roalson E.H."/>
            <person name="Silva J.C."/>
            <person name="Silva M.G."/>
            <person name="Suarez C.E."/>
            <person name="Ueti M.W."/>
            <person name="Nene V.M."/>
            <person name="Mealey R.H."/>
            <person name="Knowles D.P."/>
            <person name="Brayton K.A."/>
        </authorList>
    </citation>
    <scope>NUCLEOTIDE SEQUENCE [LARGE SCALE GENOMIC DNA]</scope>
    <source>
        <strain evidence="17 18">WA</strain>
    </source>
</reference>
<dbReference type="FunFam" id="1.10.10.10:FF:000053">
    <property type="entry name" value="Serine/threonine-protein kinase RIO2"/>
    <property type="match status" value="1"/>
</dbReference>
<dbReference type="VEuPathDB" id="PiroplasmaDB:BEWA_011050"/>
<dbReference type="GO" id="GO:0030490">
    <property type="term" value="P:maturation of SSU-rRNA"/>
    <property type="evidence" value="ECO:0007669"/>
    <property type="project" value="TreeGrafter"/>
</dbReference>
<dbReference type="Proteomes" id="UP000031512">
    <property type="component" value="Chromosome 3"/>
</dbReference>
<protein>
    <recommendedName>
        <fullName evidence="13">Serine/threonine-protein kinase RIO2</fullName>
        <ecNumber evidence="3">2.7.11.1</ecNumber>
    </recommendedName>
    <alternativeName>
        <fullName evidence="14">Serine/threonine-protein kinase rio2</fullName>
    </alternativeName>
</protein>
<dbReference type="Gene3D" id="1.10.10.10">
    <property type="entry name" value="Winged helix-like DNA-binding domain superfamily/Winged helix DNA-binding domain"/>
    <property type="match status" value="1"/>
</dbReference>
<dbReference type="Pfam" id="PF09202">
    <property type="entry name" value="Rio2_N"/>
    <property type="match status" value="1"/>
</dbReference>
<evidence type="ECO:0000256" key="3">
    <source>
        <dbReference type="ARBA" id="ARBA00012513"/>
    </source>
</evidence>
<feature type="region of interest" description="Disordered" evidence="15">
    <location>
        <begin position="403"/>
        <end position="427"/>
    </location>
</feature>
<keyword evidence="9" id="KW-0067">ATP-binding</keyword>
<evidence type="ECO:0000313" key="18">
    <source>
        <dbReference type="Proteomes" id="UP000031512"/>
    </source>
</evidence>
<evidence type="ECO:0000256" key="12">
    <source>
        <dbReference type="ARBA" id="ARBA00048679"/>
    </source>
</evidence>
<dbReference type="Gene3D" id="3.30.200.20">
    <property type="entry name" value="Phosphorylase Kinase, domain 1"/>
    <property type="match status" value="1"/>
</dbReference>
<feature type="domain" description="RIO kinase" evidence="16">
    <location>
        <begin position="64"/>
        <end position="292"/>
    </location>
</feature>
<dbReference type="GO" id="GO:0030688">
    <property type="term" value="C:preribosome, small subunit precursor"/>
    <property type="evidence" value="ECO:0007669"/>
    <property type="project" value="TreeGrafter"/>
</dbReference>
<dbReference type="SUPFAM" id="SSF56112">
    <property type="entry name" value="Protein kinase-like (PK-like)"/>
    <property type="match status" value="1"/>
</dbReference>
<dbReference type="EMBL" id="CP001670">
    <property type="protein sequence ID" value="AFZ81687.1"/>
    <property type="molecule type" value="Genomic_DNA"/>
</dbReference>
<dbReference type="PANTHER" id="PTHR45852:SF1">
    <property type="entry name" value="SERINE_THREONINE-PROTEIN KINASE RIO2"/>
    <property type="match status" value="1"/>
</dbReference>
<keyword evidence="7" id="KW-0547">Nucleotide-binding</keyword>
<comment type="cofactor">
    <cofactor evidence="1">
        <name>Mg(2+)</name>
        <dbReference type="ChEBI" id="CHEBI:18420"/>
    </cofactor>
</comment>
<organism evidence="17 18">
    <name type="scientific">Theileria equi strain WA</name>
    <dbReference type="NCBI Taxonomy" id="1537102"/>
    <lineage>
        <taxon>Eukaryota</taxon>
        <taxon>Sar</taxon>
        <taxon>Alveolata</taxon>
        <taxon>Apicomplexa</taxon>
        <taxon>Aconoidasida</taxon>
        <taxon>Piroplasmida</taxon>
        <taxon>Theileriidae</taxon>
        <taxon>Theileria</taxon>
    </lineage>
</organism>
<dbReference type="RefSeq" id="XP_004831353.1">
    <property type="nucleotide sequence ID" value="XM_004831296.1"/>
</dbReference>
<evidence type="ECO:0000256" key="9">
    <source>
        <dbReference type="ARBA" id="ARBA00022840"/>
    </source>
</evidence>
<dbReference type="FunFam" id="3.30.200.20:FF:000052">
    <property type="entry name" value="Serine/threonine-protein kinase RIO2"/>
    <property type="match status" value="1"/>
</dbReference>
<dbReference type="Pfam" id="PF01163">
    <property type="entry name" value="RIO1"/>
    <property type="match status" value="1"/>
</dbReference>